<dbReference type="AlphaFoldDB" id="A0A4Y4B3K8"/>
<gene>
    <name evidence="1" type="ORF">MLI01_01470</name>
</gene>
<organism evidence="1 2">
    <name type="scientific">Microbacterium maritypicum</name>
    <name type="common">Microbacterium liquefaciens</name>
    <dbReference type="NCBI Taxonomy" id="33918"/>
    <lineage>
        <taxon>Bacteria</taxon>
        <taxon>Bacillati</taxon>
        <taxon>Actinomycetota</taxon>
        <taxon>Actinomycetes</taxon>
        <taxon>Micrococcales</taxon>
        <taxon>Microbacteriaceae</taxon>
        <taxon>Microbacterium</taxon>
    </lineage>
</organism>
<reference evidence="1 2" key="1">
    <citation type="submission" date="2019-06" db="EMBL/GenBank/DDBJ databases">
        <title>Whole genome shotgun sequence of Microbacterium liquefaciens NBRC 15037.</title>
        <authorList>
            <person name="Hosoyama A."/>
            <person name="Uohara A."/>
            <person name="Ohji S."/>
            <person name="Ichikawa N."/>
        </authorList>
    </citation>
    <scope>NUCLEOTIDE SEQUENCE [LARGE SCALE GENOMIC DNA]</scope>
    <source>
        <strain evidence="1 2">NBRC 15037</strain>
    </source>
</reference>
<evidence type="ECO:0000313" key="2">
    <source>
        <dbReference type="Proteomes" id="UP000317410"/>
    </source>
</evidence>
<dbReference type="EMBL" id="BJNQ01000001">
    <property type="protein sequence ID" value="GEC74002.1"/>
    <property type="molecule type" value="Genomic_DNA"/>
</dbReference>
<dbReference type="Proteomes" id="UP000317410">
    <property type="component" value="Unassembled WGS sequence"/>
</dbReference>
<name>A0A4Y4B3K8_MICMQ</name>
<accession>A0A4Y4B3K8</accession>
<sequence length="76" mass="8153">MVYAPPRTDAAMAAAVAKSKSTAAAYGRLMDTLTPEAQEVIRARVTALAAEAAARRVQVKSLERELAALRAERGRR</sequence>
<comment type="caution">
    <text evidence="1">The sequence shown here is derived from an EMBL/GenBank/DDBJ whole genome shotgun (WGS) entry which is preliminary data.</text>
</comment>
<protein>
    <submittedName>
        <fullName evidence="1">Uncharacterized protein</fullName>
    </submittedName>
</protein>
<dbReference type="RefSeq" id="WP_141385612.1">
    <property type="nucleotide sequence ID" value="NZ_BJNQ01000001.1"/>
</dbReference>
<proteinExistence type="predicted"/>
<evidence type="ECO:0000313" key="1">
    <source>
        <dbReference type="EMBL" id="GEC74002.1"/>
    </source>
</evidence>